<evidence type="ECO:0000313" key="2">
    <source>
        <dbReference type="EMBL" id="KAE9248541.1"/>
    </source>
</evidence>
<evidence type="ECO:0000313" key="3">
    <source>
        <dbReference type="Proteomes" id="UP000476176"/>
    </source>
</evidence>
<accession>A0A6G0PKB0</accession>
<proteinExistence type="predicted"/>
<sequence length="59" mass="6171">MPCRPSSAAPPSVVQVALASGPLGGGAEGPGGQWPPRMNWEIAPRCRNLIIYMYCSQGS</sequence>
<dbReference type="Proteomes" id="UP000488956">
    <property type="component" value="Unassembled WGS sequence"/>
</dbReference>
<reference evidence="3 4" key="1">
    <citation type="submission" date="2018-09" db="EMBL/GenBank/DDBJ databases">
        <title>Genomic investigation of the strawberry pathogen Phytophthora fragariae indicates pathogenicity is determined by transcriptional variation in three key races.</title>
        <authorList>
            <person name="Adams T.M."/>
            <person name="Armitage A.D."/>
            <person name="Sobczyk M.K."/>
            <person name="Bates H.J."/>
            <person name="Dunwell J.M."/>
            <person name="Nellist C.F."/>
            <person name="Harrison R.J."/>
        </authorList>
    </citation>
    <scope>NUCLEOTIDE SEQUENCE [LARGE SCALE GENOMIC DNA]</scope>
    <source>
        <strain evidence="2 3">BC-23</strain>
        <strain evidence="1 4">ONT-3</strain>
    </source>
</reference>
<organism evidence="2 3">
    <name type="scientific">Phytophthora fragariae</name>
    <dbReference type="NCBI Taxonomy" id="53985"/>
    <lineage>
        <taxon>Eukaryota</taxon>
        <taxon>Sar</taxon>
        <taxon>Stramenopiles</taxon>
        <taxon>Oomycota</taxon>
        <taxon>Peronosporomycetes</taxon>
        <taxon>Peronosporales</taxon>
        <taxon>Peronosporaceae</taxon>
        <taxon>Phytophthora</taxon>
    </lineage>
</organism>
<name>A0A6G0PKB0_9STRA</name>
<gene>
    <name evidence="2" type="ORF">PF004_g3813</name>
    <name evidence="1" type="ORF">PF010_g2736</name>
</gene>
<comment type="caution">
    <text evidence="2">The sequence shown here is derived from an EMBL/GenBank/DDBJ whole genome shotgun (WGS) entry which is preliminary data.</text>
</comment>
<dbReference type="Proteomes" id="UP000476176">
    <property type="component" value="Unassembled WGS sequence"/>
</dbReference>
<dbReference type="AlphaFoldDB" id="A0A6G0PKB0"/>
<evidence type="ECO:0000313" key="4">
    <source>
        <dbReference type="Proteomes" id="UP000488956"/>
    </source>
</evidence>
<evidence type="ECO:0000313" key="1">
    <source>
        <dbReference type="EMBL" id="KAE9133654.1"/>
    </source>
</evidence>
<dbReference type="EMBL" id="QXGC01000124">
    <property type="protein sequence ID" value="KAE9248541.1"/>
    <property type="molecule type" value="Genomic_DNA"/>
</dbReference>
<dbReference type="EMBL" id="QXFX01000078">
    <property type="protein sequence ID" value="KAE9133654.1"/>
    <property type="molecule type" value="Genomic_DNA"/>
</dbReference>
<protein>
    <submittedName>
        <fullName evidence="2">Uncharacterized protein</fullName>
    </submittedName>
</protein>